<evidence type="ECO:0000256" key="1">
    <source>
        <dbReference type="SAM" id="MobiDB-lite"/>
    </source>
</evidence>
<dbReference type="GO" id="GO:0070300">
    <property type="term" value="F:phosphatidic acid binding"/>
    <property type="evidence" value="ECO:0007669"/>
    <property type="project" value="InterPro"/>
</dbReference>
<dbReference type="PANTHER" id="PTHR33971">
    <property type="entry name" value="OS06G0232000 PROTEIN"/>
    <property type="match status" value="1"/>
</dbReference>
<reference evidence="3" key="3">
    <citation type="submission" date="2018-08" db="UniProtKB">
        <authorList>
            <consortium name="EnsemblPlants"/>
        </authorList>
    </citation>
    <scope>IDENTIFICATION</scope>
    <source>
        <strain evidence="3">cv. Bd21</strain>
    </source>
</reference>
<dbReference type="Gramene" id="KQK14593">
    <property type="protein sequence ID" value="KQK14593"/>
    <property type="gene ID" value="BRADI_1g17500v3"/>
</dbReference>
<dbReference type="PANTHER" id="PTHR33971:SF4">
    <property type="entry name" value="OS07G0682700 PROTEIN"/>
    <property type="match status" value="1"/>
</dbReference>
<dbReference type="EMBL" id="CM000880">
    <property type="protein sequence ID" value="KQK14593.1"/>
    <property type="molecule type" value="Genomic_DNA"/>
</dbReference>
<organism evidence="2">
    <name type="scientific">Brachypodium distachyon</name>
    <name type="common">Purple false brome</name>
    <name type="synonym">Trachynia distachya</name>
    <dbReference type="NCBI Taxonomy" id="15368"/>
    <lineage>
        <taxon>Eukaryota</taxon>
        <taxon>Viridiplantae</taxon>
        <taxon>Streptophyta</taxon>
        <taxon>Embryophyta</taxon>
        <taxon>Tracheophyta</taxon>
        <taxon>Spermatophyta</taxon>
        <taxon>Magnoliopsida</taxon>
        <taxon>Liliopsida</taxon>
        <taxon>Poales</taxon>
        <taxon>Poaceae</taxon>
        <taxon>BOP clade</taxon>
        <taxon>Pooideae</taxon>
        <taxon>Stipodae</taxon>
        <taxon>Brachypodieae</taxon>
        <taxon>Brachypodium</taxon>
    </lineage>
</organism>
<evidence type="ECO:0000313" key="4">
    <source>
        <dbReference type="Proteomes" id="UP000008810"/>
    </source>
</evidence>
<name>I1GR26_BRADI</name>
<gene>
    <name evidence="3" type="primary">LOC100825692</name>
    <name evidence="2" type="ORF">BRADI_1g17500v3</name>
</gene>
<dbReference type="OrthoDB" id="768992at2759"/>
<keyword evidence="4" id="KW-1185">Reference proteome</keyword>
<dbReference type="ExpressionAtlas" id="I1GR26">
    <property type="expression patterns" value="baseline and differential"/>
</dbReference>
<dbReference type="InterPro" id="IPR038943">
    <property type="entry name" value="PLDrp1-like"/>
</dbReference>
<dbReference type="Proteomes" id="UP000008810">
    <property type="component" value="Chromosome 1"/>
</dbReference>
<feature type="compositionally biased region" description="Pro residues" evidence="1">
    <location>
        <begin position="55"/>
        <end position="96"/>
    </location>
</feature>
<dbReference type="AlphaFoldDB" id="I1GR26"/>
<accession>I1GR26</accession>
<proteinExistence type="predicted"/>
<feature type="compositionally biased region" description="Acidic residues" evidence="1">
    <location>
        <begin position="1"/>
        <end position="17"/>
    </location>
</feature>
<protein>
    <submittedName>
        <fullName evidence="2 3">Uncharacterized protein</fullName>
    </submittedName>
</protein>
<feature type="region of interest" description="Disordered" evidence="1">
    <location>
        <begin position="1"/>
        <end position="96"/>
    </location>
</feature>
<reference evidence="2 3" key="1">
    <citation type="journal article" date="2010" name="Nature">
        <title>Genome sequencing and analysis of the model grass Brachypodium distachyon.</title>
        <authorList>
            <consortium name="International Brachypodium Initiative"/>
        </authorList>
    </citation>
    <scope>NUCLEOTIDE SEQUENCE [LARGE SCALE GENOMIC DNA]</scope>
    <source>
        <strain evidence="2 3">Bd21</strain>
    </source>
</reference>
<reference evidence="2" key="2">
    <citation type="submission" date="2017-06" db="EMBL/GenBank/DDBJ databases">
        <title>WGS assembly of Brachypodium distachyon.</title>
        <authorList>
            <consortium name="The International Brachypodium Initiative"/>
            <person name="Lucas S."/>
            <person name="Harmon-Smith M."/>
            <person name="Lail K."/>
            <person name="Tice H."/>
            <person name="Grimwood J."/>
            <person name="Bruce D."/>
            <person name="Barry K."/>
            <person name="Shu S."/>
            <person name="Lindquist E."/>
            <person name="Wang M."/>
            <person name="Pitluck S."/>
            <person name="Vogel J.P."/>
            <person name="Garvin D.F."/>
            <person name="Mockler T.C."/>
            <person name="Schmutz J."/>
            <person name="Rokhsar D."/>
            <person name="Bevan M.W."/>
        </authorList>
    </citation>
    <scope>NUCLEOTIDE SEQUENCE</scope>
    <source>
        <strain evidence="2">Bd21</strain>
    </source>
</reference>
<evidence type="ECO:0000313" key="3">
    <source>
        <dbReference type="EnsemblPlants" id="KQK14593"/>
    </source>
</evidence>
<sequence length="503" mass="56434">MASPFDDDGQVDDDEFFDYNPHPYGGGYDISATYGAPLPPSPSTCYQPISAPANVPAPPVPAPAPAPSMPRSPIPQDPPARKPPPSPTPIPTPTPAPVPAEPYYHWPKPHDYGDAPRWGPTYYATPEVFRGWPYLPPPTGPRCCRSSRCVPRDYWRQCMRGLDYLFGHADGYGERRIGVDCHGVPVYANKKGAVEDAVVVEVPPPVTGHVQWHEPGEALPPDQSNSSWEYDDAKEDTYATAQPTYDTSYGQSYSDHGLSDEPPTLSWYGSANVDAYAYAQPTYDTSYQQSYSVHGISDESSWFPNQSYQDVYKEQESQYQEVLSSYGAENTISAQPIYCYNQHFSEQPLHIEVEPPETVYSHKLEYHENFSAYTDQTNTDNLETSTPSCEIQPYVYVPDVPLEPYQPSWSRNLGYYQACTEEVAPKYDNHALDSGEYGDMASLFPCSSYPKPVEVYEQSYSDEYVSLQQNFQSNWNIFSEDTSQITRSGDDCNYPNGSFWPFG</sequence>
<evidence type="ECO:0000313" key="2">
    <source>
        <dbReference type="EMBL" id="KQK14593.1"/>
    </source>
</evidence>
<dbReference type="EnsemblPlants" id="KQK14593">
    <property type="protein sequence ID" value="KQK14593"/>
    <property type="gene ID" value="BRADI_1g17500v3"/>
</dbReference>
<dbReference type="HOGENOM" id="CLU_047331_1_0_1"/>